<evidence type="ECO:0000256" key="1">
    <source>
        <dbReference type="ARBA" id="ARBA00022741"/>
    </source>
</evidence>
<dbReference type="InterPro" id="IPR013126">
    <property type="entry name" value="Hsp_70_fam"/>
</dbReference>
<dbReference type="Pfam" id="PF00012">
    <property type="entry name" value="HSP70"/>
    <property type="match status" value="1"/>
</dbReference>
<proteinExistence type="predicted"/>
<dbReference type="GO" id="GO:0140662">
    <property type="term" value="F:ATP-dependent protein folding chaperone"/>
    <property type="evidence" value="ECO:0007669"/>
    <property type="project" value="InterPro"/>
</dbReference>
<dbReference type="Proteomes" id="UP000028582">
    <property type="component" value="Unassembled WGS sequence"/>
</dbReference>
<gene>
    <name evidence="3" type="ORF">F444_13665</name>
</gene>
<dbReference type="GO" id="GO:0005524">
    <property type="term" value="F:ATP binding"/>
    <property type="evidence" value="ECO:0007669"/>
    <property type="project" value="UniProtKB-KW"/>
</dbReference>
<accession>A0A080ZT51</accession>
<protein>
    <submittedName>
        <fullName evidence="3">Uncharacterized protein</fullName>
    </submittedName>
</protein>
<keyword evidence="2" id="KW-0067">ATP-binding</keyword>
<dbReference type="EMBL" id="ANJA01002487">
    <property type="protein sequence ID" value="ETO69812.1"/>
    <property type="molecule type" value="Genomic_DNA"/>
</dbReference>
<dbReference type="AlphaFoldDB" id="A0A080ZT51"/>
<name>A0A080ZT51_PHYNI</name>
<reference evidence="3 4" key="1">
    <citation type="submission" date="2013-11" db="EMBL/GenBank/DDBJ databases">
        <title>The Genome Sequence of Phytophthora parasitica P1976.</title>
        <authorList>
            <consortium name="The Broad Institute Genomics Platform"/>
            <person name="Russ C."/>
            <person name="Tyler B."/>
            <person name="Panabieres F."/>
            <person name="Shan W."/>
            <person name="Tripathy S."/>
            <person name="Grunwald N."/>
            <person name="Machado M."/>
            <person name="Johnson C.S."/>
            <person name="Walker B."/>
            <person name="Young S."/>
            <person name="Zeng Q."/>
            <person name="Gargeya S."/>
            <person name="Fitzgerald M."/>
            <person name="Haas B."/>
            <person name="Abouelleil A."/>
            <person name="Allen A.W."/>
            <person name="Alvarado L."/>
            <person name="Arachchi H.M."/>
            <person name="Berlin A.M."/>
            <person name="Chapman S.B."/>
            <person name="Gainer-Dewar J."/>
            <person name="Goldberg J."/>
            <person name="Griggs A."/>
            <person name="Gujja S."/>
            <person name="Hansen M."/>
            <person name="Howarth C."/>
            <person name="Imamovic A."/>
            <person name="Ireland A."/>
            <person name="Larimer J."/>
            <person name="McCowan C."/>
            <person name="Murphy C."/>
            <person name="Pearson M."/>
            <person name="Poon T.W."/>
            <person name="Priest M."/>
            <person name="Roberts A."/>
            <person name="Saif S."/>
            <person name="Shea T."/>
            <person name="Sisk P."/>
            <person name="Sykes S."/>
            <person name="Wortman J."/>
            <person name="Nusbaum C."/>
            <person name="Birren B."/>
        </authorList>
    </citation>
    <scope>NUCLEOTIDE SEQUENCE [LARGE SCALE GENOMIC DNA]</scope>
    <source>
        <strain evidence="3 4">P1976</strain>
    </source>
</reference>
<keyword evidence="1" id="KW-0547">Nucleotide-binding</keyword>
<sequence length="132" mass="14357">MLTHQAEPVVVSADVHQDRLAVRRRRLQLDQHARALREPVQRRLPHDEETRGEGSACLIAVQEPLHEVVLAGTSTRILNAAAADGSLNVEKPYHSSNPDEAVAFGAKKQASTLSDSNNLPGLLVLNVTMLSL</sequence>
<evidence type="ECO:0000313" key="3">
    <source>
        <dbReference type="EMBL" id="ETO69812.1"/>
    </source>
</evidence>
<comment type="caution">
    <text evidence="3">The sequence shown here is derived from an EMBL/GenBank/DDBJ whole genome shotgun (WGS) entry which is preliminary data.</text>
</comment>
<evidence type="ECO:0000313" key="4">
    <source>
        <dbReference type="Proteomes" id="UP000028582"/>
    </source>
</evidence>
<organism evidence="3 4">
    <name type="scientific">Phytophthora nicotianae P1976</name>
    <dbReference type="NCBI Taxonomy" id="1317066"/>
    <lineage>
        <taxon>Eukaryota</taxon>
        <taxon>Sar</taxon>
        <taxon>Stramenopiles</taxon>
        <taxon>Oomycota</taxon>
        <taxon>Peronosporomycetes</taxon>
        <taxon>Peronosporales</taxon>
        <taxon>Peronosporaceae</taxon>
        <taxon>Phytophthora</taxon>
    </lineage>
</organism>
<dbReference type="PRINTS" id="PR00301">
    <property type="entry name" value="HEATSHOCK70"/>
</dbReference>
<evidence type="ECO:0000256" key="2">
    <source>
        <dbReference type="ARBA" id="ARBA00022840"/>
    </source>
</evidence>